<organism evidence="2 3">
    <name type="scientific">Hibiscus sabdariffa</name>
    <name type="common">roselle</name>
    <dbReference type="NCBI Taxonomy" id="183260"/>
    <lineage>
        <taxon>Eukaryota</taxon>
        <taxon>Viridiplantae</taxon>
        <taxon>Streptophyta</taxon>
        <taxon>Embryophyta</taxon>
        <taxon>Tracheophyta</taxon>
        <taxon>Spermatophyta</taxon>
        <taxon>Magnoliopsida</taxon>
        <taxon>eudicotyledons</taxon>
        <taxon>Gunneridae</taxon>
        <taxon>Pentapetalae</taxon>
        <taxon>rosids</taxon>
        <taxon>malvids</taxon>
        <taxon>Malvales</taxon>
        <taxon>Malvaceae</taxon>
        <taxon>Malvoideae</taxon>
        <taxon>Hibiscus</taxon>
    </lineage>
</organism>
<dbReference type="EMBL" id="JBBPBN010000008">
    <property type="protein sequence ID" value="KAK9033182.1"/>
    <property type="molecule type" value="Genomic_DNA"/>
</dbReference>
<comment type="caution">
    <text evidence="2">The sequence shown here is derived from an EMBL/GenBank/DDBJ whole genome shotgun (WGS) entry which is preliminary data.</text>
</comment>
<name>A0ABR2T748_9ROSI</name>
<proteinExistence type="predicted"/>
<protein>
    <submittedName>
        <fullName evidence="2">Uncharacterized protein</fullName>
    </submittedName>
</protein>
<sequence length="102" mass="11591">METTTTSIKMTVEGDNNKFSRGLQGKAENSSIRRLSRDHGYTLKTITVMVGDEHKNHEKGAKRVVGHVDEDLWKMKRCLVGEMSTVFGVTFIMERLKMMNEG</sequence>
<dbReference type="Proteomes" id="UP001396334">
    <property type="component" value="Unassembled WGS sequence"/>
</dbReference>
<feature type="region of interest" description="Disordered" evidence="1">
    <location>
        <begin position="1"/>
        <end position="32"/>
    </location>
</feature>
<keyword evidence="3" id="KW-1185">Reference proteome</keyword>
<reference evidence="2 3" key="1">
    <citation type="journal article" date="2024" name="G3 (Bethesda)">
        <title>Genome assembly of Hibiscus sabdariffa L. provides insights into metabolisms of medicinal natural products.</title>
        <authorList>
            <person name="Kim T."/>
        </authorList>
    </citation>
    <scope>NUCLEOTIDE SEQUENCE [LARGE SCALE GENOMIC DNA]</scope>
    <source>
        <strain evidence="2">TK-2024</strain>
        <tissue evidence="2">Old leaves</tissue>
    </source>
</reference>
<gene>
    <name evidence="2" type="ORF">V6N11_018219</name>
</gene>
<evidence type="ECO:0000313" key="3">
    <source>
        <dbReference type="Proteomes" id="UP001396334"/>
    </source>
</evidence>
<evidence type="ECO:0000256" key="1">
    <source>
        <dbReference type="SAM" id="MobiDB-lite"/>
    </source>
</evidence>
<accession>A0ABR2T748</accession>
<evidence type="ECO:0000313" key="2">
    <source>
        <dbReference type="EMBL" id="KAK9033182.1"/>
    </source>
</evidence>